<dbReference type="FunCoup" id="B4JR34">
    <property type="interactions" value="19"/>
</dbReference>
<dbReference type="OMA" id="QCDLNCA"/>
<dbReference type="InterPro" id="IPR002350">
    <property type="entry name" value="Kazal_dom"/>
</dbReference>
<dbReference type="Pfam" id="PF00050">
    <property type="entry name" value="Kazal_1"/>
    <property type="match status" value="1"/>
</dbReference>
<protein>
    <submittedName>
        <fullName evidence="3">GH13809</fullName>
    </submittedName>
</protein>
<feature type="domain" description="Kazal-like" evidence="2">
    <location>
        <begin position="20"/>
        <end position="71"/>
    </location>
</feature>
<dbReference type="PROSITE" id="PS51465">
    <property type="entry name" value="KAZAL_2"/>
    <property type="match status" value="1"/>
</dbReference>
<keyword evidence="4" id="KW-1185">Reference proteome</keyword>
<organism evidence="4">
    <name type="scientific">Drosophila grimshawi</name>
    <name type="common">Hawaiian fruit fly</name>
    <name type="synonym">Idiomyia grimshawi</name>
    <dbReference type="NCBI Taxonomy" id="7222"/>
    <lineage>
        <taxon>Eukaryota</taxon>
        <taxon>Metazoa</taxon>
        <taxon>Ecdysozoa</taxon>
        <taxon>Arthropoda</taxon>
        <taxon>Hexapoda</taxon>
        <taxon>Insecta</taxon>
        <taxon>Pterygota</taxon>
        <taxon>Neoptera</taxon>
        <taxon>Endopterygota</taxon>
        <taxon>Diptera</taxon>
        <taxon>Brachycera</taxon>
        <taxon>Muscomorpha</taxon>
        <taxon>Ephydroidea</taxon>
        <taxon>Drosophilidae</taxon>
        <taxon>Drosophila</taxon>
        <taxon>Hawaiian Drosophila</taxon>
    </lineage>
</organism>
<dbReference type="CDD" id="cd00104">
    <property type="entry name" value="KAZAL_FS"/>
    <property type="match status" value="1"/>
</dbReference>
<accession>B4JR34</accession>
<sequence>MRLLALFAICLLALFVLPSSAQELYCYCPRILREVCGSDGITYGNPCLLNCAIKREGGQGRSLFKSRDGPC</sequence>
<dbReference type="AlphaFoldDB" id="B4JR34"/>
<evidence type="ECO:0000256" key="1">
    <source>
        <dbReference type="SAM" id="SignalP"/>
    </source>
</evidence>
<feature type="chain" id="PRO_5002809771" evidence="1">
    <location>
        <begin position="22"/>
        <end position="71"/>
    </location>
</feature>
<dbReference type="InterPro" id="IPR036058">
    <property type="entry name" value="Kazal_dom_sf"/>
</dbReference>
<dbReference type="Gene3D" id="3.30.60.30">
    <property type="match status" value="1"/>
</dbReference>
<dbReference type="SMART" id="SM00280">
    <property type="entry name" value="KAZAL"/>
    <property type="match status" value="1"/>
</dbReference>
<dbReference type="PROSITE" id="PS00282">
    <property type="entry name" value="KAZAL_1"/>
    <property type="match status" value="1"/>
</dbReference>
<dbReference type="Proteomes" id="UP000001070">
    <property type="component" value="Unassembled WGS sequence"/>
</dbReference>
<dbReference type="PhylomeDB" id="B4JR34"/>
<reference evidence="3 4" key="1">
    <citation type="journal article" date="2007" name="Nature">
        <title>Evolution of genes and genomes on the Drosophila phylogeny.</title>
        <authorList>
            <consortium name="Drosophila 12 Genomes Consortium"/>
            <person name="Clark A.G."/>
            <person name="Eisen M.B."/>
            <person name="Smith D.R."/>
            <person name="Bergman C.M."/>
            <person name="Oliver B."/>
            <person name="Markow T.A."/>
            <person name="Kaufman T.C."/>
            <person name="Kellis M."/>
            <person name="Gelbart W."/>
            <person name="Iyer V.N."/>
            <person name="Pollard D.A."/>
            <person name="Sackton T.B."/>
            <person name="Larracuente A.M."/>
            <person name="Singh N.D."/>
            <person name="Abad J.P."/>
            <person name="Abt D.N."/>
            <person name="Adryan B."/>
            <person name="Aguade M."/>
            <person name="Akashi H."/>
            <person name="Anderson W.W."/>
            <person name="Aquadro C.F."/>
            <person name="Ardell D.H."/>
            <person name="Arguello R."/>
            <person name="Artieri C.G."/>
            <person name="Barbash D.A."/>
            <person name="Barker D."/>
            <person name="Barsanti P."/>
            <person name="Batterham P."/>
            <person name="Batzoglou S."/>
            <person name="Begun D."/>
            <person name="Bhutkar A."/>
            <person name="Blanco E."/>
            <person name="Bosak S.A."/>
            <person name="Bradley R.K."/>
            <person name="Brand A.D."/>
            <person name="Brent M.R."/>
            <person name="Brooks A.N."/>
            <person name="Brown R.H."/>
            <person name="Butlin R.K."/>
            <person name="Caggese C."/>
            <person name="Calvi B.R."/>
            <person name="Bernardo de Carvalho A."/>
            <person name="Caspi A."/>
            <person name="Castrezana S."/>
            <person name="Celniker S.E."/>
            <person name="Chang J.L."/>
            <person name="Chapple C."/>
            <person name="Chatterji S."/>
            <person name="Chinwalla A."/>
            <person name="Civetta A."/>
            <person name="Clifton S.W."/>
            <person name="Comeron J.M."/>
            <person name="Costello J.C."/>
            <person name="Coyne J.A."/>
            <person name="Daub J."/>
            <person name="David R.G."/>
            <person name="Delcher A.L."/>
            <person name="Delehaunty K."/>
            <person name="Do C.B."/>
            <person name="Ebling H."/>
            <person name="Edwards K."/>
            <person name="Eickbush T."/>
            <person name="Evans J.D."/>
            <person name="Filipski A."/>
            <person name="Findeiss S."/>
            <person name="Freyhult E."/>
            <person name="Fulton L."/>
            <person name="Fulton R."/>
            <person name="Garcia A.C."/>
            <person name="Gardiner A."/>
            <person name="Garfield D.A."/>
            <person name="Garvin B.E."/>
            <person name="Gibson G."/>
            <person name="Gilbert D."/>
            <person name="Gnerre S."/>
            <person name="Godfrey J."/>
            <person name="Good R."/>
            <person name="Gotea V."/>
            <person name="Gravely B."/>
            <person name="Greenberg A.J."/>
            <person name="Griffiths-Jones S."/>
            <person name="Gross S."/>
            <person name="Guigo R."/>
            <person name="Gustafson E.A."/>
            <person name="Haerty W."/>
            <person name="Hahn M.W."/>
            <person name="Halligan D.L."/>
            <person name="Halpern A.L."/>
            <person name="Halter G.M."/>
            <person name="Han M.V."/>
            <person name="Heger A."/>
            <person name="Hillier L."/>
            <person name="Hinrichs A.S."/>
            <person name="Holmes I."/>
            <person name="Hoskins R.A."/>
            <person name="Hubisz M.J."/>
            <person name="Hultmark D."/>
            <person name="Huntley M.A."/>
            <person name="Jaffe D.B."/>
            <person name="Jagadeeshan S."/>
            <person name="Jeck W.R."/>
            <person name="Johnson J."/>
            <person name="Jones C.D."/>
            <person name="Jordan W.C."/>
            <person name="Karpen G.H."/>
            <person name="Kataoka E."/>
            <person name="Keightley P.D."/>
            <person name="Kheradpour P."/>
            <person name="Kirkness E.F."/>
            <person name="Koerich L.B."/>
            <person name="Kristiansen K."/>
            <person name="Kudrna D."/>
            <person name="Kulathinal R.J."/>
            <person name="Kumar S."/>
            <person name="Kwok R."/>
            <person name="Lander E."/>
            <person name="Langley C.H."/>
            <person name="Lapoint R."/>
            <person name="Lazzaro B.P."/>
            <person name="Lee S.J."/>
            <person name="Levesque L."/>
            <person name="Li R."/>
            <person name="Lin C.F."/>
            <person name="Lin M.F."/>
            <person name="Lindblad-Toh K."/>
            <person name="Llopart A."/>
            <person name="Long M."/>
            <person name="Low L."/>
            <person name="Lozovsky E."/>
            <person name="Lu J."/>
            <person name="Luo M."/>
            <person name="Machado C.A."/>
            <person name="Makalowski W."/>
            <person name="Marzo M."/>
            <person name="Matsuda M."/>
            <person name="Matzkin L."/>
            <person name="McAllister B."/>
            <person name="McBride C.S."/>
            <person name="McKernan B."/>
            <person name="McKernan K."/>
            <person name="Mendez-Lago M."/>
            <person name="Minx P."/>
            <person name="Mollenhauer M.U."/>
            <person name="Montooth K."/>
            <person name="Mount S.M."/>
            <person name="Mu X."/>
            <person name="Myers E."/>
            <person name="Negre B."/>
            <person name="Newfeld S."/>
            <person name="Nielsen R."/>
            <person name="Noor M.A."/>
            <person name="O'Grady P."/>
            <person name="Pachter L."/>
            <person name="Papaceit M."/>
            <person name="Parisi M.J."/>
            <person name="Parisi M."/>
            <person name="Parts L."/>
            <person name="Pedersen J.S."/>
            <person name="Pesole G."/>
            <person name="Phillippy A.M."/>
            <person name="Ponting C.P."/>
            <person name="Pop M."/>
            <person name="Porcelli D."/>
            <person name="Powell J.R."/>
            <person name="Prohaska S."/>
            <person name="Pruitt K."/>
            <person name="Puig M."/>
            <person name="Quesneville H."/>
            <person name="Ram K.R."/>
            <person name="Rand D."/>
            <person name="Rasmussen M.D."/>
            <person name="Reed L.K."/>
            <person name="Reenan R."/>
            <person name="Reily A."/>
            <person name="Remington K.A."/>
            <person name="Rieger T.T."/>
            <person name="Ritchie M.G."/>
            <person name="Robin C."/>
            <person name="Rogers Y.H."/>
            <person name="Rohde C."/>
            <person name="Rozas J."/>
            <person name="Rubenfield M.J."/>
            <person name="Ruiz A."/>
            <person name="Russo S."/>
            <person name="Salzberg S.L."/>
            <person name="Sanchez-Gracia A."/>
            <person name="Saranga D.J."/>
            <person name="Sato H."/>
            <person name="Schaeffer S.W."/>
            <person name="Schatz M.C."/>
            <person name="Schlenke T."/>
            <person name="Schwartz R."/>
            <person name="Segarra C."/>
            <person name="Singh R.S."/>
            <person name="Sirot L."/>
            <person name="Sirota M."/>
            <person name="Sisneros N.B."/>
            <person name="Smith C.D."/>
            <person name="Smith T.F."/>
            <person name="Spieth J."/>
            <person name="Stage D.E."/>
            <person name="Stark A."/>
            <person name="Stephan W."/>
            <person name="Strausberg R.L."/>
            <person name="Strempel S."/>
            <person name="Sturgill D."/>
            <person name="Sutton G."/>
            <person name="Sutton G.G."/>
            <person name="Tao W."/>
            <person name="Teichmann S."/>
            <person name="Tobari Y.N."/>
            <person name="Tomimura Y."/>
            <person name="Tsolas J.M."/>
            <person name="Valente V.L."/>
            <person name="Venter E."/>
            <person name="Venter J.C."/>
            <person name="Vicario S."/>
            <person name="Vieira F.G."/>
            <person name="Vilella A.J."/>
            <person name="Villasante A."/>
            <person name="Walenz B."/>
            <person name="Wang J."/>
            <person name="Wasserman M."/>
            <person name="Watts T."/>
            <person name="Wilson D."/>
            <person name="Wilson R.K."/>
            <person name="Wing R.A."/>
            <person name="Wolfner M.F."/>
            <person name="Wong A."/>
            <person name="Wong G.K."/>
            <person name="Wu C.I."/>
            <person name="Wu G."/>
            <person name="Yamamoto D."/>
            <person name="Yang H.P."/>
            <person name="Yang S.P."/>
            <person name="Yorke J.A."/>
            <person name="Yoshida K."/>
            <person name="Zdobnov E."/>
            <person name="Zhang P."/>
            <person name="Zhang Y."/>
            <person name="Zimin A.V."/>
            <person name="Baldwin J."/>
            <person name="Abdouelleil A."/>
            <person name="Abdulkadir J."/>
            <person name="Abebe A."/>
            <person name="Abera B."/>
            <person name="Abreu J."/>
            <person name="Acer S.C."/>
            <person name="Aftuck L."/>
            <person name="Alexander A."/>
            <person name="An P."/>
            <person name="Anderson E."/>
            <person name="Anderson S."/>
            <person name="Arachi H."/>
            <person name="Azer M."/>
            <person name="Bachantsang P."/>
            <person name="Barry A."/>
            <person name="Bayul T."/>
            <person name="Berlin A."/>
            <person name="Bessette D."/>
            <person name="Bloom T."/>
            <person name="Blye J."/>
            <person name="Boguslavskiy L."/>
            <person name="Bonnet C."/>
            <person name="Boukhgalter B."/>
            <person name="Bourzgui I."/>
            <person name="Brown A."/>
            <person name="Cahill P."/>
            <person name="Channer S."/>
            <person name="Cheshatsang Y."/>
            <person name="Chuda L."/>
            <person name="Citroen M."/>
            <person name="Collymore A."/>
            <person name="Cooke P."/>
            <person name="Costello M."/>
            <person name="D'Aco K."/>
            <person name="Daza R."/>
            <person name="De Haan G."/>
            <person name="DeGray S."/>
            <person name="DeMaso C."/>
            <person name="Dhargay N."/>
            <person name="Dooley K."/>
            <person name="Dooley E."/>
            <person name="Doricent M."/>
            <person name="Dorje P."/>
            <person name="Dorjee K."/>
            <person name="Dupes A."/>
            <person name="Elong R."/>
            <person name="Falk J."/>
            <person name="Farina A."/>
            <person name="Faro S."/>
            <person name="Ferguson D."/>
            <person name="Fisher S."/>
            <person name="Foley C.D."/>
            <person name="Franke A."/>
            <person name="Friedrich D."/>
            <person name="Gadbois L."/>
            <person name="Gearin G."/>
            <person name="Gearin C.R."/>
            <person name="Giannoukos G."/>
            <person name="Goode T."/>
            <person name="Graham J."/>
            <person name="Grandbois E."/>
            <person name="Grewal S."/>
            <person name="Gyaltsen K."/>
            <person name="Hafez N."/>
            <person name="Hagos B."/>
            <person name="Hall J."/>
            <person name="Henson C."/>
            <person name="Hollinger A."/>
            <person name="Honan T."/>
            <person name="Huard M.D."/>
            <person name="Hughes L."/>
            <person name="Hurhula B."/>
            <person name="Husby M.E."/>
            <person name="Kamat A."/>
            <person name="Kanga B."/>
            <person name="Kashin S."/>
            <person name="Khazanovich D."/>
            <person name="Kisner P."/>
            <person name="Lance K."/>
            <person name="Lara M."/>
            <person name="Lee W."/>
            <person name="Lennon N."/>
            <person name="Letendre F."/>
            <person name="LeVine R."/>
            <person name="Lipovsky A."/>
            <person name="Liu X."/>
            <person name="Liu J."/>
            <person name="Liu S."/>
            <person name="Lokyitsang T."/>
            <person name="Lokyitsang Y."/>
            <person name="Lubonja R."/>
            <person name="Lui A."/>
            <person name="MacDonald P."/>
            <person name="Magnisalis V."/>
            <person name="Maru K."/>
            <person name="Matthews C."/>
            <person name="McCusker W."/>
            <person name="McDonough S."/>
            <person name="Mehta T."/>
            <person name="Meldrim J."/>
            <person name="Meneus L."/>
            <person name="Mihai O."/>
            <person name="Mihalev A."/>
            <person name="Mihova T."/>
            <person name="Mittelman R."/>
            <person name="Mlenga V."/>
            <person name="Montmayeur A."/>
            <person name="Mulrain L."/>
            <person name="Navidi A."/>
            <person name="Naylor J."/>
            <person name="Negash T."/>
            <person name="Nguyen T."/>
            <person name="Nguyen N."/>
            <person name="Nicol R."/>
            <person name="Norbu C."/>
            <person name="Norbu N."/>
            <person name="Novod N."/>
            <person name="O'Neill B."/>
            <person name="Osman S."/>
            <person name="Markiewicz E."/>
            <person name="Oyono O.L."/>
            <person name="Patti C."/>
            <person name="Phunkhang P."/>
            <person name="Pierre F."/>
            <person name="Priest M."/>
            <person name="Raghuraman S."/>
            <person name="Rege F."/>
            <person name="Reyes R."/>
            <person name="Rise C."/>
            <person name="Rogov P."/>
            <person name="Ross K."/>
            <person name="Ryan E."/>
            <person name="Settipalli S."/>
            <person name="Shea T."/>
            <person name="Sherpa N."/>
            <person name="Shi L."/>
            <person name="Shih D."/>
            <person name="Sparrow T."/>
            <person name="Spaulding J."/>
            <person name="Stalker J."/>
            <person name="Stange-Thomann N."/>
            <person name="Stavropoulos S."/>
            <person name="Stone C."/>
            <person name="Strader C."/>
            <person name="Tesfaye S."/>
            <person name="Thomson T."/>
            <person name="Thoulutsang Y."/>
            <person name="Thoulutsang D."/>
            <person name="Topham K."/>
            <person name="Topping I."/>
            <person name="Tsamla T."/>
            <person name="Vassiliev H."/>
            <person name="Vo A."/>
            <person name="Wangchuk T."/>
            <person name="Wangdi T."/>
            <person name="Weiand M."/>
            <person name="Wilkinson J."/>
            <person name="Wilson A."/>
            <person name="Yadav S."/>
            <person name="Young G."/>
            <person name="Yu Q."/>
            <person name="Zembek L."/>
            <person name="Zhong D."/>
            <person name="Zimmer A."/>
            <person name="Zwirko Z."/>
            <person name="Jaffe D.B."/>
            <person name="Alvarez P."/>
            <person name="Brockman W."/>
            <person name="Butler J."/>
            <person name="Chin C."/>
            <person name="Gnerre S."/>
            <person name="Grabherr M."/>
            <person name="Kleber M."/>
            <person name="Mauceli E."/>
            <person name="MacCallum I."/>
        </authorList>
    </citation>
    <scope>NUCLEOTIDE SEQUENCE [LARGE SCALE GENOMIC DNA]</scope>
    <source>
        <strain evidence="4">Tucson 15287-2541.00</strain>
    </source>
</reference>
<dbReference type="EMBL" id="CH916372">
    <property type="protein sequence ID" value="EDV99364.1"/>
    <property type="molecule type" value="Genomic_DNA"/>
</dbReference>
<proteinExistence type="predicted"/>
<evidence type="ECO:0000259" key="2">
    <source>
        <dbReference type="PROSITE" id="PS51465"/>
    </source>
</evidence>
<evidence type="ECO:0000313" key="3">
    <source>
        <dbReference type="EMBL" id="EDV99364.1"/>
    </source>
</evidence>
<evidence type="ECO:0000313" key="4">
    <source>
        <dbReference type="Proteomes" id="UP000001070"/>
    </source>
</evidence>
<name>B4JR34_DROGR</name>
<dbReference type="InParanoid" id="B4JR34"/>
<gene>
    <name evidence="3" type="primary">Dgri\GH13809</name>
    <name evidence="3" type="ORF">Dgri_GH13809</name>
</gene>
<dbReference type="HOGENOM" id="CLU_169765_5_1_1"/>
<keyword evidence="1" id="KW-0732">Signal</keyword>
<feature type="signal peptide" evidence="1">
    <location>
        <begin position="1"/>
        <end position="21"/>
    </location>
</feature>
<dbReference type="SUPFAM" id="SSF100895">
    <property type="entry name" value="Kazal-type serine protease inhibitors"/>
    <property type="match status" value="1"/>
</dbReference>
<dbReference type="OrthoDB" id="328123at2759"/>
<dbReference type="eggNOG" id="ENOG502T8NR">
    <property type="taxonomic scope" value="Eukaryota"/>
</dbReference>